<reference evidence="1 2" key="1">
    <citation type="submission" date="2014-04" db="EMBL/GenBank/DDBJ databases">
        <authorList>
            <consortium name="DOE Joint Genome Institute"/>
            <person name="Kuo A."/>
            <person name="Ruytinx J."/>
            <person name="Rineau F."/>
            <person name="Colpaert J."/>
            <person name="Kohler A."/>
            <person name="Nagy L.G."/>
            <person name="Floudas D."/>
            <person name="Copeland A."/>
            <person name="Barry K.W."/>
            <person name="Cichocki N."/>
            <person name="Veneault-Fourrey C."/>
            <person name="LaButti K."/>
            <person name="Lindquist E.A."/>
            <person name="Lipzen A."/>
            <person name="Lundell T."/>
            <person name="Morin E."/>
            <person name="Murat C."/>
            <person name="Sun H."/>
            <person name="Tunlid A."/>
            <person name="Henrissat B."/>
            <person name="Grigoriev I.V."/>
            <person name="Hibbett D.S."/>
            <person name="Martin F."/>
            <person name="Nordberg H.P."/>
            <person name="Cantor M.N."/>
            <person name="Hua S.X."/>
        </authorList>
    </citation>
    <scope>NUCLEOTIDE SEQUENCE [LARGE SCALE GENOMIC DNA]</scope>
    <source>
        <strain evidence="1 2">UH-Slu-Lm8-n1</strain>
    </source>
</reference>
<organism evidence="1 2">
    <name type="scientific">Suillus luteus UH-Slu-Lm8-n1</name>
    <dbReference type="NCBI Taxonomy" id="930992"/>
    <lineage>
        <taxon>Eukaryota</taxon>
        <taxon>Fungi</taxon>
        <taxon>Dikarya</taxon>
        <taxon>Basidiomycota</taxon>
        <taxon>Agaricomycotina</taxon>
        <taxon>Agaricomycetes</taxon>
        <taxon>Agaricomycetidae</taxon>
        <taxon>Boletales</taxon>
        <taxon>Suillineae</taxon>
        <taxon>Suillaceae</taxon>
        <taxon>Suillus</taxon>
    </lineage>
</organism>
<gene>
    <name evidence="1" type="ORF">CY34DRAFT_798106</name>
</gene>
<evidence type="ECO:0000313" key="1">
    <source>
        <dbReference type="EMBL" id="KIK48590.1"/>
    </source>
</evidence>
<dbReference type="InParanoid" id="A0A0D0AEC6"/>
<keyword evidence="2" id="KW-1185">Reference proteome</keyword>
<evidence type="ECO:0000313" key="2">
    <source>
        <dbReference type="Proteomes" id="UP000054485"/>
    </source>
</evidence>
<protein>
    <submittedName>
        <fullName evidence="1">Uncharacterized protein</fullName>
    </submittedName>
</protein>
<accession>A0A0D0AEC6</accession>
<dbReference type="AlphaFoldDB" id="A0A0D0AEC6"/>
<name>A0A0D0AEC6_9AGAM</name>
<reference evidence="2" key="2">
    <citation type="submission" date="2015-01" db="EMBL/GenBank/DDBJ databases">
        <title>Evolutionary Origins and Diversification of the Mycorrhizal Mutualists.</title>
        <authorList>
            <consortium name="DOE Joint Genome Institute"/>
            <consortium name="Mycorrhizal Genomics Consortium"/>
            <person name="Kohler A."/>
            <person name="Kuo A."/>
            <person name="Nagy L.G."/>
            <person name="Floudas D."/>
            <person name="Copeland A."/>
            <person name="Barry K.W."/>
            <person name="Cichocki N."/>
            <person name="Veneault-Fourrey C."/>
            <person name="LaButti K."/>
            <person name="Lindquist E.A."/>
            <person name="Lipzen A."/>
            <person name="Lundell T."/>
            <person name="Morin E."/>
            <person name="Murat C."/>
            <person name="Riley R."/>
            <person name="Ohm R."/>
            <person name="Sun H."/>
            <person name="Tunlid A."/>
            <person name="Henrissat B."/>
            <person name="Grigoriev I.V."/>
            <person name="Hibbett D.S."/>
            <person name="Martin F."/>
        </authorList>
    </citation>
    <scope>NUCLEOTIDE SEQUENCE [LARGE SCALE GENOMIC DNA]</scope>
    <source>
        <strain evidence="2">UH-Slu-Lm8-n1</strain>
    </source>
</reference>
<dbReference type="HOGENOM" id="CLU_3088891_0_0_1"/>
<dbReference type="EMBL" id="KN835137">
    <property type="protein sequence ID" value="KIK48590.1"/>
    <property type="molecule type" value="Genomic_DNA"/>
</dbReference>
<proteinExistence type="predicted"/>
<sequence>MQGMFSKLVGIDAGTTSWRECRDAMPIKISIVRYQANIFRVQQLVRNVLDSR</sequence>
<dbReference type="Proteomes" id="UP000054485">
    <property type="component" value="Unassembled WGS sequence"/>
</dbReference>